<dbReference type="EMBL" id="BLLI01000007">
    <property type="protein sequence ID" value="GFH41879.1"/>
    <property type="molecule type" value="Genomic_DNA"/>
</dbReference>
<comment type="caution">
    <text evidence="2">The sequence shown here is derived from an EMBL/GenBank/DDBJ whole genome shotgun (WGS) entry which is preliminary data.</text>
</comment>
<feature type="domain" description="6-hydroxymethylpterin diphosphokinase MptE-like" evidence="1">
    <location>
        <begin position="54"/>
        <end position="217"/>
    </location>
</feature>
<dbReference type="Proteomes" id="UP000480303">
    <property type="component" value="Unassembled WGS sequence"/>
</dbReference>
<protein>
    <recommendedName>
        <fullName evidence="1">6-hydroxymethylpterin diphosphokinase MptE-like domain-containing protein</fullName>
    </recommendedName>
</protein>
<evidence type="ECO:0000313" key="2">
    <source>
        <dbReference type="EMBL" id="GFH41879.1"/>
    </source>
</evidence>
<dbReference type="Gene3D" id="3.90.1480.10">
    <property type="entry name" value="Alpha-2,3-sialyltransferase"/>
    <property type="match status" value="1"/>
</dbReference>
<accession>A0A6A0B8Y9</accession>
<name>A0A6A0B8Y9_9LACT</name>
<proteinExistence type="predicted"/>
<evidence type="ECO:0000259" key="1">
    <source>
        <dbReference type="Pfam" id="PF01973"/>
    </source>
</evidence>
<reference evidence="2 3" key="1">
    <citation type="submission" date="2020-02" db="EMBL/GenBank/DDBJ databases">
        <title>Draft genome sequence of Lactococcus sp. Hs30E4-3.</title>
        <authorList>
            <person name="Noda S."/>
            <person name="Yuki M."/>
            <person name="Ohkuma M."/>
        </authorList>
    </citation>
    <scope>NUCLEOTIDE SEQUENCE [LARGE SCALE GENOMIC DNA]</scope>
    <source>
        <strain evidence="2 3">Hs30E4-3</strain>
    </source>
</reference>
<dbReference type="AlphaFoldDB" id="A0A6A0B8Y9"/>
<dbReference type="RefSeq" id="WP_172207624.1">
    <property type="nucleotide sequence ID" value="NZ_BLLI01000007.1"/>
</dbReference>
<organism evidence="2 3">
    <name type="scientific">Pseudolactococcus hodotermopsidis</name>
    <dbReference type="NCBI Taxonomy" id="2709157"/>
    <lineage>
        <taxon>Bacteria</taxon>
        <taxon>Bacillati</taxon>
        <taxon>Bacillota</taxon>
        <taxon>Bacilli</taxon>
        <taxon>Lactobacillales</taxon>
        <taxon>Streptococcaceae</taxon>
        <taxon>Pseudolactococcus</taxon>
    </lineage>
</organism>
<evidence type="ECO:0000313" key="3">
    <source>
        <dbReference type="Proteomes" id="UP000480303"/>
    </source>
</evidence>
<dbReference type="Pfam" id="PF01973">
    <property type="entry name" value="MptE-like"/>
    <property type="match status" value="1"/>
</dbReference>
<keyword evidence="3" id="KW-1185">Reference proteome</keyword>
<sequence length="281" mass="33166">MSISDVIRKIRYEYILKNKFLTPLYTFAIKKYCNVQENRINKKAEQRQNGNIVGYEELKNLKNKFEGERCFIIATGPSLTYDDLKKIENEYTFGMNSLVLGYDDNEFRPTFYGIQDRFVFEKVKEKLIEYYANSKNVFLPDTFDDNDFISKNWIKFPYDTYYHMADFHKKNYHAKFSDNALYKVYDGYTITYSLVELAVYMGFKEIIFLGFDFGYAKNKKSHFIEHGVVDSTADELGKRMTVSFEVAKKYAEQNGIKILNATRGGYLELFERIDLDSMILK</sequence>
<gene>
    <name evidence="2" type="ORF">Hs30E_04300</name>
</gene>
<dbReference type="InterPro" id="IPR002826">
    <property type="entry name" value="MptE-like"/>
</dbReference>